<dbReference type="EMBL" id="MLQS01000030">
    <property type="protein sequence ID" value="OIJ18186.1"/>
    <property type="molecule type" value="Genomic_DNA"/>
</dbReference>
<dbReference type="InterPro" id="IPR003439">
    <property type="entry name" value="ABC_transporter-like_ATP-bd"/>
</dbReference>
<keyword evidence="4" id="KW-1003">Cell membrane</keyword>
<evidence type="ECO:0000256" key="1">
    <source>
        <dbReference type="ARBA" id="ARBA00004202"/>
    </source>
</evidence>
<dbReference type="InterPro" id="IPR027417">
    <property type="entry name" value="P-loop_NTPase"/>
</dbReference>
<evidence type="ECO:0000256" key="6">
    <source>
        <dbReference type="ARBA" id="ARBA00022840"/>
    </source>
</evidence>
<dbReference type="OrthoDB" id="9802264at2"/>
<keyword evidence="6 10" id="KW-0067">ATP-binding</keyword>
<evidence type="ECO:0000256" key="7">
    <source>
        <dbReference type="ARBA" id="ARBA00023136"/>
    </source>
</evidence>
<dbReference type="STRING" id="472963.BKP45_11395"/>
<protein>
    <submittedName>
        <fullName evidence="10">Nickel import ATP-binding protein NikD</fullName>
    </submittedName>
</protein>
<dbReference type="GO" id="GO:0005524">
    <property type="term" value="F:ATP binding"/>
    <property type="evidence" value="ECO:0007669"/>
    <property type="project" value="UniProtKB-KW"/>
</dbReference>
<dbReference type="GO" id="GO:0005886">
    <property type="term" value="C:plasma membrane"/>
    <property type="evidence" value="ECO:0007669"/>
    <property type="project" value="UniProtKB-SubCell"/>
</dbReference>
<dbReference type="Pfam" id="PF00005">
    <property type="entry name" value="ABC_tran"/>
    <property type="match status" value="1"/>
</dbReference>
<dbReference type="InterPro" id="IPR003593">
    <property type="entry name" value="AAA+_ATPase"/>
</dbReference>
<dbReference type="PANTHER" id="PTHR43297:SF2">
    <property type="entry name" value="DIPEPTIDE TRANSPORT ATP-BINDING PROTEIN DPPD"/>
    <property type="match status" value="1"/>
</dbReference>
<comment type="similarity">
    <text evidence="2">Belongs to the ABC transporter superfamily.</text>
</comment>
<dbReference type="SUPFAM" id="SSF52540">
    <property type="entry name" value="P-loop containing nucleoside triphosphate hydrolases"/>
    <property type="match status" value="1"/>
</dbReference>
<evidence type="ECO:0000259" key="8">
    <source>
        <dbReference type="PROSITE" id="PS50893"/>
    </source>
</evidence>
<evidence type="ECO:0000313" key="10">
    <source>
        <dbReference type="EMBL" id="OIJ19665.1"/>
    </source>
</evidence>
<dbReference type="FunFam" id="3.40.50.300:FF:000016">
    <property type="entry name" value="Oligopeptide ABC transporter ATP-binding component"/>
    <property type="match status" value="1"/>
</dbReference>
<dbReference type="Proteomes" id="UP000180057">
    <property type="component" value="Unassembled WGS sequence"/>
</dbReference>
<reference evidence="10 11" key="1">
    <citation type="submission" date="2016-10" db="EMBL/GenBank/DDBJ databases">
        <title>Draft genome sequences of four alkaliphilic bacteria belonging to the Anaerobacillus genus.</title>
        <authorList>
            <person name="Bassil N.M."/>
            <person name="Lloyd J.R."/>
        </authorList>
    </citation>
    <scope>NUCLEOTIDE SEQUENCE [LARGE SCALE GENOMIC DNA]</scope>
    <source>
        <strain evidence="10 11">DSM 22531</strain>
    </source>
</reference>
<proteinExistence type="inferred from homology"/>
<dbReference type="PANTHER" id="PTHR43297">
    <property type="entry name" value="OLIGOPEPTIDE TRANSPORT ATP-BINDING PROTEIN APPD"/>
    <property type="match status" value="1"/>
</dbReference>
<dbReference type="CDD" id="cd03257">
    <property type="entry name" value="ABC_NikE_OppD_transporters"/>
    <property type="match status" value="1"/>
</dbReference>
<evidence type="ECO:0000313" key="11">
    <source>
        <dbReference type="Proteomes" id="UP000180057"/>
    </source>
</evidence>
<sequence length="283" mass="31905">MNNLLKIENLTVELKRDKQINRIINNISFDLKENSCLGIVGESGSGKSMTCKAIMGLLDQSFHVQGEAHFNGRSLLSMNKEDLRRVRGKEIGMILQNPMTAFNPLYTIGNQIIETLREHVSISKKEALTIAINTLEKMKLKNPQNLLEKYPHQLSGGMLQRVMIGIAIALKPKLIIADEPTTALDSITQFEVINELINVRKHFNTSIIIISHDLGVISKLADHVLVLNGGQMVEYGELKNIFTNPQHEHTKYLIHTKIAMMKRYHQVLNRGYIEESKINATGS</sequence>
<dbReference type="InterPro" id="IPR017871">
    <property type="entry name" value="ABC_transporter-like_CS"/>
</dbReference>
<feature type="domain" description="ABC transporter" evidence="8">
    <location>
        <begin position="5"/>
        <end position="254"/>
    </location>
</feature>
<dbReference type="PROSITE" id="PS50893">
    <property type="entry name" value="ABC_TRANSPORTER_2"/>
    <property type="match status" value="1"/>
</dbReference>
<dbReference type="InterPro" id="IPR050388">
    <property type="entry name" value="ABC_Ni/Peptide_Import"/>
</dbReference>
<comment type="caution">
    <text evidence="10">The sequence shown here is derived from an EMBL/GenBank/DDBJ whole genome shotgun (WGS) entry which is preliminary data.</text>
</comment>
<keyword evidence="5" id="KW-0547">Nucleotide-binding</keyword>
<name>A0A1S2M7I8_9BACI</name>
<dbReference type="RefSeq" id="WP_071389803.1">
    <property type="nucleotide sequence ID" value="NZ_MLQS01000017.1"/>
</dbReference>
<keyword evidence="3" id="KW-0813">Transport</keyword>
<dbReference type="PROSITE" id="PS00211">
    <property type="entry name" value="ABC_TRANSPORTER_1"/>
    <property type="match status" value="1"/>
</dbReference>
<evidence type="ECO:0000256" key="3">
    <source>
        <dbReference type="ARBA" id="ARBA00022448"/>
    </source>
</evidence>
<evidence type="ECO:0000313" key="9">
    <source>
        <dbReference type="EMBL" id="OIJ18186.1"/>
    </source>
</evidence>
<dbReference type="Gene3D" id="3.40.50.300">
    <property type="entry name" value="P-loop containing nucleotide triphosphate hydrolases"/>
    <property type="match status" value="1"/>
</dbReference>
<gene>
    <name evidence="10" type="ORF">BKP45_11395</name>
    <name evidence="9" type="ORF">BKP45_17110</name>
</gene>
<accession>A0A1S2M7I8</accession>
<evidence type="ECO:0000256" key="4">
    <source>
        <dbReference type="ARBA" id="ARBA00022475"/>
    </source>
</evidence>
<dbReference type="GO" id="GO:0016887">
    <property type="term" value="F:ATP hydrolysis activity"/>
    <property type="evidence" value="ECO:0007669"/>
    <property type="project" value="InterPro"/>
</dbReference>
<keyword evidence="11" id="KW-1185">Reference proteome</keyword>
<dbReference type="SMART" id="SM00382">
    <property type="entry name" value="AAA"/>
    <property type="match status" value="1"/>
</dbReference>
<evidence type="ECO:0000256" key="5">
    <source>
        <dbReference type="ARBA" id="ARBA00022741"/>
    </source>
</evidence>
<dbReference type="AlphaFoldDB" id="A0A1S2M7I8"/>
<keyword evidence="7" id="KW-0472">Membrane</keyword>
<comment type="subcellular location">
    <subcellularLocation>
        <location evidence="1">Cell membrane</location>
        <topology evidence="1">Peripheral membrane protein</topology>
    </subcellularLocation>
</comment>
<evidence type="ECO:0000256" key="2">
    <source>
        <dbReference type="ARBA" id="ARBA00005417"/>
    </source>
</evidence>
<dbReference type="EMBL" id="MLQS01000017">
    <property type="protein sequence ID" value="OIJ19665.1"/>
    <property type="molecule type" value="Genomic_DNA"/>
</dbReference>
<organism evidence="10 11">
    <name type="scientific">Anaerobacillus alkalidiazotrophicus</name>
    <dbReference type="NCBI Taxonomy" id="472963"/>
    <lineage>
        <taxon>Bacteria</taxon>
        <taxon>Bacillati</taxon>
        <taxon>Bacillota</taxon>
        <taxon>Bacilli</taxon>
        <taxon>Bacillales</taxon>
        <taxon>Bacillaceae</taxon>
        <taxon>Anaerobacillus</taxon>
    </lineage>
</organism>